<protein>
    <submittedName>
        <fullName evidence="1">Uncharacterized protein</fullName>
    </submittedName>
</protein>
<dbReference type="AlphaFoldDB" id="A0A8X6FM06"/>
<dbReference type="EMBL" id="BMAO01002914">
    <property type="protein sequence ID" value="GFQ84310.1"/>
    <property type="molecule type" value="Genomic_DNA"/>
</dbReference>
<gene>
    <name evidence="1" type="ORF">TNCT_165461</name>
</gene>
<proteinExistence type="predicted"/>
<name>A0A8X6FM06_TRICU</name>
<sequence>MQALTCSDNKNNPIFDQLAQWERQYWSDSSEKAKTRRADPPRRIGFTSSGFLHILTLKAMRLQTLCPKVGLGTIRYHLHLIAISCSFPEQSAKTKLLRMFHHHTTGISNRPGGSLTLSCNEQDQTTFTHFLIGHLRSLTHPDGVKSYAVCTKCTTVLASLEHILKYNIS</sequence>
<organism evidence="1 2">
    <name type="scientific">Trichonephila clavata</name>
    <name type="common">Joro spider</name>
    <name type="synonym">Nephila clavata</name>
    <dbReference type="NCBI Taxonomy" id="2740835"/>
    <lineage>
        <taxon>Eukaryota</taxon>
        <taxon>Metazoa</taxon>
        <taxon>Ecdysozoa</taxon>
        <taxon>Arthropoda</taxon>
        <taxon>Chelicerata</taxon>
        <taxon>Arachnida</taxon>
        <taxon>Araneae</taxon>
        <taxon>Araneomorphae</taxon>
        <taxon>Entelegynae</taxon>
        <taxon>Araneoidea</taxon>
        <taxon>Nephilidae</taxon>
        <taxon>Trichonephila</taxon>
    </lineage>
</organism>
<dbReference type="OrthoDB" id="10575689at2759"/>
<accession>A0A8X6FM06</accession>
<reference evidence="1" key="1">
    <citation type="submission" date="2020-07" db="EMBL/GenBank/DDBJ databases">
        <title>Multicomponent nature underlies the extraordinary mechanical properties of spider dragline silk.</title>
        <authorList>
            <person name="Kono N."/>
            <person name="Nakamura H."/>
            <person name="Mori M."/>
            <person name="Yoshida Y."/>
            <person name="Ohtoshi R."/>
            <person name="Malay A.D."/>
            <person name="Moran D.A.P."/>
            <person name="Tomita M."/>
            <person name="Numata K."/>
            <person name="Arakawa K."/>
        </authorList>
    </citation>
    <scope>NUCLEOTIDE SEQUENCE</scope>
</reference>
<evidence type="ECO:0000313" key="2">
    <source>
        <dbReference type="Proteomes" id="UP000887116"/>
    </source>
</evidence>
<dbReference type="Proteomes" id="UP000887116">
    <property type="component" value="Unassembled WGS sequence"/>
</dbReference>
<comment type="caution">
    <text evidence="1">The sequence shown here is derived from an EMBL/GenBank/DDBJ whole genome shotgun (WGS) entry which is preliminary data.</text>
</comment>
<evidence type="ECO:0000313" key="1">
    <source>
        <dbReference type="EMBL" id="GFQ84310.1"/>
    </source>
</evidence>
<keyword evidence="2" id="KW-1185">Reference proteome</keyword>